<dbReference type="SMART" id="SM00267">
    <property type="entry name" value="GGDEF"/>
    <property type="match status" value="1"/>
</dbReference>
<organism evidence="3 4">
    <name type="scientific">Comamonas denitrificans</name>
    <dbReference type="NCBI Taxonomy" id="117506"/>
    <lineage>
        <taxon>Bacteria</taxon>
        <taxon>Pseudomonadati</taxon>
        <taxon>Pseudomonadota</taxon>
        <taxon>Betaproteobacteria</taxon>
        <taxon>Burkholderiales</taxon>
        <taxon>Comamonadaceae</taxon>
        <taxon>Comamonas</taxon>
    </lineage>
</organism>
<proteinExistence type="predicted"/>
<name>A0A939H0V8_9BURK</name>
<dbReference type="Pfam" id="PF22588">
    <property type="entry name" value="dCache_1_like"/>
    <property type="match status" value="1"/>
</dbReference>
<keyword evidence="4" id="KW-1185">Reference proteome</keyword>
<dbReference type="Proteomes" id="UP000664731">
    <property type="component" value="Unassembled WGS sequence"/>
</dbReference>
<dbReference type="InterPro" id="IPR052163">
    <property type="entry name" value="DGC-Regulatory_Protein"/>
</dbReference>
<dbReference type="InterPro" id="IPR054327">
    <property type="entry name" value="His-kinase-like_sensor"/>
</dbReference>
<dbReference type="InterPro" id="IPR029787">
    <property type="entry name" value="Nucleotide_cyclase"/>
</dbReference>
<feature type="domain" description="GGDEF" evidence="2">
    <location>
        <begin position="352"/>
        <end position="486"/>
    </location>
</feature>
<dbReference type="EMBL" id="JAFNME010000048">
    <property type="protein sequence ID" value="MBO1250821.1"/>
    <property type="molecule type" value="Genomic_DNA"/>
</dbReference>
<evidence type="ECO:0000313" key="3">
    <source>
        <dbReference type="EMBL" id="MBO1250821.1"/>
    </source>
</evidence>
<comment type="caution">
    <text evidence="3">The sequence shown here is derived from an EMBL/GenBank/DDBJ whole genome shotgun (WGS) entry which is preliminary data.</text>
</comment>
<dbReference type="CDD" id="cd01949">
    <property type="entry name" value="GGDEF"/>
    <property type="match status" value="1"/>
</dbReference>
<protein>
    <submittedName>
        <fullName evidence="3">GGDEF domain-containing protein</fullName>
    </submittedName>
</protein>
<dbReference type="PANTHER" id="PTHR46663:SF2">
    <property type="entry name" value="GGDEF DOMAIN-CONTAINING PROTEIN"/>
    <property type="match status" value="1"/>
</dbReference>
<feature type="transmembrane region" description="Helical" evidence="1">
    <location>
        <begin position="276"/>
        <end position="297"/>
    </location>
</feature>
<dbReference type="FunFam" id="3.30.70.270:FF:000001">
    <property type="entry name" value="Diguanylate cyclase domain protein"/>
    <property type="match status" value="1"/>
</dbReference>
<evidence type="ECO:0000313" key="4">
    <source>
        <dbReference type="Proteomes" id="UP000664731"/>
    </source>
</evidence>
<accession>A0A939H0V8</accession>
<dbReference type="SUPFAM" id="SSF55073">
    <property type="entry name" value="Nucleotide cyclase"/>
    <property type="match status" value="1"/>
</dbReference>
<dbReference type="PANTHER" id="PTHR46663">
    <property type="entry name" value="DIGUANYLATE CYCLASE DGCT-RELATED"/>
    <property type="match status" value="1"/>
</dbReference>
<dbReference type="CDD" id="cd12915">
    <property type="entry name" value="PDC2_DGC_like"/>
    <property type="match status" value="1"/>
</dbReference>
<dbReference type="InterPro" id="IPR000160">
    <property type="entry name" value="GGDEF_dom"/>
</dbReference>
<dbReference type="AlphaFoldDB" id="A0A939H0V8"/>
<keyword evidence="1" id="KW-1133">Transmembrane helix</keyword>
<dbReference type="GO" id="GO:0003824">
    <property type="term" value="F:catalytic activity"/>
    <property type="evidence" value="ECO:0007669"/>
    <property type="project" value="UniProtKB-ARBA"/>
</dbReference>
<dbReference type="RefSeq" id="WP_207576203.1">
    <property type="nucleotide sequence ID" value="NZ_JAFNME010000048.1"/>
</dbReference>
<sequence length="490" mass="53828">MSLVRYLTHRLVLLSLLVSLGIAGLLARNLWVVHENALASAELASRNLSHTLAVGLQWVLAEVDHDILQVRNVLQHRDQKTWDMHAVLALSGSELLVLDEYGDGVRDMVSGKSTQPLGQRDFFQALRQAPQAGVAAVAIGSPQALLENGPQVLPIARAWYDKNGHFAGAVVASLPIARLEQWLSGMEMGAGSAVNIIRRDGQVLLRFPQTDALLRSLAGSANFQRYIAQPVGVFVAPSVRDGITRIHSFEHVAQMPLLVNVVQAKTTVLHSWYRTAWSLGSFSVLLVLGNLGLALLFTRELERRRRAQQALRTEKNRMQHMALHDALTGLPNRLLLKDRMEQAIAAAQRDGGTVGLLYLDLDGFKQVNDRWGHEAGDCVLLHIAQQLQQVARGTDTVCRLGGDEFVLLLPECTLVDVQQIATRVLAACAVPCWWHGVDLQQVYSISGGVCMFPEHGTNFSDLLRHADSALYQAKEAGRGQVVYYQAAVSP</sequence>
<reference evidence="3" key="1">
    <citation type="submission" date="2021-03" db="EMBL/GenBank/DDBJ databases">
        <title>Comamonas denitrificans.</title>
        <authorList>
            <person name="Finster K."/>
        </authorList>
    </citation>
    <scope>NUCLEOTIDE SEQUENCE</scope>
    <source>
        <strain evidence="3">MM2021_4</strain>
    </source>
</reference>
<evidence type="ECO:0000256" key="1">
    <source>
        <dbReference type="SAM" id="Phobius"/>
    </source>
</evidence>
<dbReference type="Gene3D" id="3.30.70.270">
    <property type="match status" value="1"/>
</dbReference>
<dbReference type="Gene3D" id="3.30.450.20">
    <property type="entry name" value="PAS domain"/>
    <property type="match status" value="2"/>
</dbReference>
<dbReference type="Pfam" id="PF00990">
    <property type="entry name" value="GGDEF"/>
    <property type="match status" value="1"/>
</dbReference>
<evidence type="ECO:0000259" key="2">
    <source>
        <dbReference type="PROSITE" id="PS50887"/>
    </source>
</evidence>
<keyword evidence="1" id="KW-0472">Membrane</keyword>
<dbReference type="InterPro" id="IPR043128">
    <property type="entry name" value="Rev_trsase/Diguanyl_cyclase"/>
</dbReference>
<dbReference type="PROSITE" id="PS50887">
    <property type="entry name" value="GGDEF"/>
    <property type="match status" value="1"/>
</dbReference>
<keyword evidence="1" id="KW-0812">Transmembrane</keyword>
<gene>
    <name evidence="3" type="ORF">J1777_13495</name>
</gene>
<dbReference type="NCBIfam" id="TIGR00254">
    <property type="entry name" value="GGDEF"/>
    <property type="match status" value="1"/>
</dbReference>